<protein>
    <recommendedName>
        <fullName evidence="3">DUF1127 domain-containing protein</fullName>
    </recommendedName>
</protein>
<dbReference type="RefSeq" id="WP_120704493.1">
    <property type="nucleotide sequence ID" value="NZ_CP032694.1"/>
</dbReference>
<dbReference type="EMBL" id="CP032694">
    <property type="protein sequence ID" value="AYG59476.1"/>
    <property type="molecule type" value="Genomic_DNA"/>
</dbReference>
<dbReference type="AlphaFoldDB" id="A0A387FWT5"/>
<dbReference type="OrthoDB" id="8116829at2"/>
<organism evidence="1 2">
    <name type="scientific">Rhizobium jaguaris</name>
    <dbReference type="NCBI Taxonomy" id="1312183"/>
    <lineage>
        <taxon>Bacteria</taxon>
        <taxon>Pseudomonadati</taxon>
        <taxon>Pseudomonadota</taxon>
        <taxon>Alphaproteobacteria</taxon>
        <taxon>Hyphomicrobiales</taxon>
        <taxon>Rhizobiaceae</taxon>
        <taxon>Rhizobium/Agrobacterium group</taxon>
        <taxon>Rhizobium</taxon>
    </lineage>
</organism>
<dbReference type="Proteomes" id="UP000282195">
    <property type="component" value="Chromosome"/>
</dbReference>
<gene>
    <name evidence="1" type="ORF">CCGE525_12225</name>
</gene>
<evidence type="ECO:0000313" key="1">
    <source>
        <dbReference type="EMBL" id="AYG59476.1"/>
    </source>
</evidence>
<name>A0A387FWT5_9HYPH</name>
<sequence length="68" mass="7962">MTTITYRDTGRTRSTLPSGSGFVQFVTRIADRWQQWRSERELESLSDDMRKDLGWPAVDETKNPRATR</sequence>
<proteinExistence type="predicted"/>
<reference evidence="1 2" key="1">
    <citation type="submission" date="2018-10" db="EMBL/GenBank/DDBJ databases">
        <title>Rhizobium etli, R. leguminosarum and a new Rhizobium genospecies from Phaseolus dumosus.</title>
        <authorList>
            <person name="Ramirez-Puebla S.T."/>
            <person name="Rogel-Hernandez M.A."/>
            <person name="Guerrero G."/>
            <person name="Ormeno-Orrillo E."/>
            <person name="Martinez-Romero J.C."/>
            <person name="Negrete-Yankelevich S."/>
            <person name="Martinez-Romero E."/>
        </authorList>
    </citation>
    <scope>NUCLEOTIDE SEQUENCE [LARGE SCALE GENOMIC DNA]</scope>
    <source>
        <strain evidence="1 2">CCGE525</strain>
    </source>
</reference>
<evidence type="ECO:0000313" key="2">
    <source>
        <dbReference type="Proteomes" id="UP000282195"/>
    </source>
</evidence>
<dbReference type="KEGG" id="rjg:CCGE525_12225"/>
<accession>A0A387FWT5</accession>
<evidence type="ECO:0008006" key="3">
    <source>
        <dbReference type="Google" id="ProtNLM"/>
    </source>
</evidence>
<keyword evidence="2" id="KW-1185">Reference proteome</keyword>